<evidence type="ECO:0000256" key="1">
    <source>
        <dbReference type="ARBA" id="ARBA00022676"/>
    </source>
</evidence>
<dbReference type="PANTHER" id="PTHR34136">
    <property type="match status" value="1"/>
</dbReference>
<keyword evidence="2" id="KW-0808">Transferase</keyword>
<dbReference type="InterPro" id="IPR004629">
    <property type="entry name" value="WecG_TagA_CpsF"/>
</dbReference>
<comment type="caution">
    <text evidence="3">The sequence shown here is derived from an EMBL/GenBank/DDBJ whole genome shotgun (WGS) entry which is preliminary data.</text>
</comment>
<gene>
    <name evidence="3" type="ORF">GCM10022393_20450</name>
</gene>
<protein>
    <submittedName>
        <fullName evidence="3">WecB/TagA/CpsF family glycosyltransferase</fullName>
    </submittedName>
</protein>
<name>A0ABP6UMD9_9FLAO</name>
<dbReference type="NCBIfam" id="TIGR00696">
    <property type="entry name" value="wecG_tagA_cpsF"/>
    <property type="match status" value="1"/>
</dbReference>
<dbReference type="CDD" id="cd06533">
    <property type="entry name" value="Glyco_transf_WecG_TagA"/>
    <property type="match status" value="1"/>
</dbReference>
<proteinExistence type="predicted"/>
<organism evidence="3 4">
    <name type="scientific">Aquimarina addita</name>
    <dbReference type="NCBI Taxonomy" id="870485"/>
    <lineage>
        <taxon>Bacteria</taxon>
        <taxon>Pseudomonadati</taxon>
        <taxon>Bacteroidota</taxon>
        <taxon>Flavobacteriia</taxon>
        <taxon>Flavobacteriales</taxon>
        <taxon>Flavobacteriaceae</taxon>
        <taxon>Aquimarina</taxon>
    </lineage>
</organism>
<keyword evidence="1" id="KW-0328">Glycosyltransferase</keyword>
<dbReference type="Pfam" id="PF03808">
    <property type="entry name" value="Glyco_tran_WecG"/>
    <property type="match status" value="1"/>
</dbReference>
<dbReference type="EMBL" id="BAABCW010000007">
    <property type="protein sequence ID" value="GAA3508718.1"/>
    <property type="molecule type" value="Genomic_DNA"/>
</dbReference>
<reference evidence="4" key="1">
    <citation type="journal article" date="2019" name="Int. J. Syst. Evol. Microbiol.">
        <title>The Global Catalogue of Microorganisms (GCM) 10K type strain sequencing project: providing services to taxonomists for standard genome sequencing and annotation.</title>
        <authorList>
            <consortium name="The Broad Institute Genomics Platform"/>
            <consortium name="The Broad Institute Genome Sequencing Center for Infectious Disease"/>
            <person name="Wu L."/>
            <person name="Ma J."/>
        </authorList>
    </citation>
    <scope>NUCLEOTIDE SEQUENCE [LARGE SCALE GENOMIC DNA]</scope>
    <source>
        <strain evidence="4">JCM 17106</strain>
    </source>
</reference>
<dbReference type="Proteomes" id="UP001500459">
    <property type="component" value="Unassembled WGS sequence"/>
</dbReference>
<keyword evidence="4" id="KW-1185">Reference proteome</keyword>
<accession>A0ABP6UMD9</accession>
<sequence length="239" mass="27513">MNFLLGFKVFDKTIDDIDLRNNRIINTINPHSYCTTKIDENFKYVLQNSDILLPDGIGIVWASKVLNKKKIKKIAGFDIFIHLMNHLNAVNGSCFFLGAAEETLKLIKDRIKKEYPNVEVNSYSPPYKQEFSSEDSAKMIEAVNACKPTVLFVGMTAPKQEKWAFENKDKLITDIICSIGAVFDFYAGTIKRPGSFWIKMGLEWLPRFLKEPKRLAERNLVSTPKFIFEVLKHKLRISR</sequence>
<evidence type="ECO:0000256" key="2">
    <source>
        <dbReference type="ARBA" id="ARBA00022679"/>
    </source>
</evidence>
<evidence type="ECO:0000313" key="3">
    <source>
        <dbReference type="EMBL" id="GAA3508718.1"/>
    </source>
</evidence>
<dbReference type="RefSeq" id="WP_344927091.1">
    <property type="nucleotide sequence ID" value="NZ_BAABCW010000007.1"/>
</dbReference>
<evidence type="ECO:0000313" key="4">
    <source>
        <dbReference type="Proteomes" id="UP001500459"/>
    </source>
</evidence>
<dbReference type="PANTHER" id="PTHR34136:SF1">
    <property type="entry name" value="UDP-N-ACETYL-D-MANNOSAMINURONIC ACID TRANSFERASE"/>
    <property type="match status" value="1"/>
</dbReference>